<accession>A0A1G1T3X3</accession>
<evidence type="ECO:0000313" key="3">
    <source>
        <dbReference type="Proteomes" id="UP000177791"/>
    </source>
</evidence>
<feature type="transmembrane region" description="Helical" evidence="1">
    <location>
        <begin position="45"/>
        <end position="67"/>
    </location>
</feature>
<dbReference type="AlphaFoldDB" id="A0A1G1T3X3"/>
<proteinExistence type="predicted"/>
<keyword evidence="1" id="KW-0812">Transmembrane</keyword>
<dbReference type="STRING" id="1908236.BEN48_01680"/>
<keyword evidence="1" id="KW-0472">Membrane</keyword>
<dbReference type="RefSeq" id="WP_070734132.1">
    <property type="nucleotide sequence ID" value="NZ_MDZC01000057.1"/>
</dbReference>
<dbReference type="Proteomes" id="UP000177791">
    <property type="component" value="Unassembled WGS sequence"/>
</dbReference>
<dbReference type="EMBL" id="MDZC01000057">
    <property type="protein sequence ID" value="OGX85568.1"/>
    <property type="molecule type" value="Genomic_DNA"/>
</dbReference>
<keyword evidence="3" id="KW-1185">Reference proteome</keyword>
<gene>
    <name evidence="2" type="ORF">BEN48_01680</name>
</gene>
<protein>
    <submittedName>
        <fullName evidence="2">Uncharacterized protein</fullName>
    </submittedName>
</protein>
<comment type="caution">
    <text evidence="2">The sequence shown here is derived from an EMBL/GenBank/DDBJ whole genome shotgun (WGS) entry which is preliminary data.</text>
</comment>
<reference evidence="2 3" key="1">
    <citation type="submission" date="2016-08" db="EMBL/GenBank/DDBJ databases">
        <title>Hymenobacter coccineus sp. nov., Hymenobacter lapidarius sp. nov. and Hymenobacter glacialis sp. nov., isolated from Antarctic soil.</title>
        <authorList>
            <person name="Sedlacek I."/>
            <person name="Kralova S."/>
            <person name="Kyrova K."/>
            <person name="Maslanova I."/>
            <person name="Stankova E."/>
            <person name="Vrbovska V."/>
            <person name="Nemec M."/>
            <person name="Bartak M."/>
            <person name="Svec P."/>
            <person name="Busse H.-J."/>
            <person name="Pantucek R."/>
        </authorList>
    </citation>
    <scope>NUCLEOTIDE SEQUENCE [LARGE SCALE GENOMIC DNA]</scope>
    <source>
        <strain evidence="2 3">CCM 8648</strain>
    </source>
</reference>
<organism evidence="2 3">
    <name type="scientific">Hymenobacter glacialis</name>
    <dbReference type="NCBI Taxonomy" id="1908236"/>
    <lineage>
        <taxon>Bacteria</taxon>
        <taxon>Pseudomonadati</taxon>
        <taxon>Bacteroidota</taxon>
        <taxon>Cytophagia</taxon>
        <taxon>Cytophagales</taxon>
        <taxon>Hymenobacteraceae</taxon>
        <taxon>Hymenobacter</taxon>
    </lineage>
</organism>
<evidence type="ECO:0000256" key="1">
    <source>
        <dbReference type="SAM" id="Phobius"/>
    </source>
</evidence>
<keyword evidence="1" id="KW-1133">Transmembrane helix</keyword>
<evidence type="ECO:0000313" key="2">
    <source>
        <dbReference type="EMBL" id="OGX85568.1"/>
    </source>
</evidence>
<sequence>MNWRNPWLLLLLILVLSSAVQLDLPWWSMAVVAFAIGFGLAPSAWAAFGAGFGGTGLSWLIPAAWLSHQNDNLLAGRVAQLLPLGGSAVALLLLTGVLAGLVGGLAALAGTWLRQAVRPAQQAVS</sequence>
<name>A0A1G1T3X3_9BACT</name>
<feature type="transmembrane region" description="Helical" evidence="1">
    <location>
        <begin position="88"/>
        <end position="113"/>
    </location>
</feature>